<dbReference type="RefSeq" id="WP_397062651.1">
    <property type="nucleotide sequence ID" value="NZ_JBIRYL010000003.1"/>
</dbReference>
<reference evidence="1 2" key="1">
    <citation type="submission" date="2024-10" db="EMBL/GenBank/DDBJ databases">
        <title>The Natural Products Discovery Center: Release of the First 8490 Sequenced Strains for Exploring Actinobacteria Biosynthetic Diversity.</title>
        <authorList>
            <person name="Kalkreuter E."/>
            <person name="Kautsar S.A."/>
            <person name="Yang D."/>
            <person name="Bader C.D."/>
            <person name="Teijaro C.N."/>
            <person name="Fluegel L."/>
            <person name="Davis C.M."/>
            <person name="Simpson J.R."/>
            <person name="Lauterbach L."/>
            <person name="Steele A.D."/>
            <person name="Gui C."/>
            <person name="Meng S."/>
            <person name="Li G."/>
            <person name="Viehrig K."/>
            <person name="Ye F."/>
            <person name="Su P."/>
            <person name="Kiefer A.F."/>
            <person name="Nichols A."/>
            <person name="Cepeda A.J."/>
            <person name="Yan W."/>
            <person name="Fan B."/>
            <person name="Jiang Y."/>
            <person name="Adhikari A."/>
            <person name="Zheng C.-J."/>
            <person name="Schuster L."/>
            <person name="Cowan T.M."/>
            <person name="Smanski M.J."/>
            <person name="Chevrette M.G."/>
            <person name="De Carvalho L.P.S."/>
            <person name="Shen B."/>
        </authorList>
    </citation>
    <scope>NUCLEOTIDE SEQUENCE [LARGE SCALE GENOMIC DNA]</scope>
    <source>
        <strain evidence="1 2">NPDC019377</strain>
    </source>
</reference>
<accession>A0ABW7VY31</accession>
<name>A0ABW7VY31_9NOCA</name>
<keyword evidence="2" id="KW-1185">Reference proteome</keyword>
<evidence type="ECO:0000313" key="2">
    <source>
        <dbReference type="Proteomes" id="UP001611494"/>
    </source>
</evidence>
<comment type="caution">
    <text evidence="1">The sequence shown here is derived from an EMBL/GenBank/DDBJ whole genome shotgun (WGS) entry which is preliminary data.</text>
</comment>
<organism evidence="1 2">
    <name type="scientific">Nocardia testacea</name>
    <dbReference type="NCBI Taxonomy" id="248551"/>
    <lineage>
        <taxon>Bacteria</taxon>
        <taxon>Bacillati</taxon>
        <taxon>Actinomycetota</taxon>
        <taxon>Actinomycetes</taxon>
        <taxon>Mycobacteriales</taxon>
        <taxon>Nocardiaceae</taxon>
        <taxon>Nocardia</taxon>
    </lineage>
</organism>
<dbReference type="Proteomes" id="UP001611494">
    <property type="component" value="Unassembled WGS sequence"/>
</dbReference>
<sequence length="424" mass="46447">MAALRETQEEFAERAGYMLPTIKKWHRATWDKPVRGRSAEALDTMLRELDDEQRARFDAETAAVGDSTPRDAEVVGRSSTVLGTYAWEVDSDVRRREFGKLATTVTASAIGWQFGAHIGHSDAQRLLAAVGELEEKDHQVGGGALVRFALDQLEHAKHTLDTASYDTATGHAFASATGHLAVLTGWLAHDSDRHMVARRCYAEALSLASEAGDEDLIVHTCLNAANQSIDLARRGQGSPHYALKLIDRARTLAGGRPPGRIHALIAGREAQARGLLGDRVGFGRAVSTAWREIEHAISYESLEECPTWLWFVTPAEIRGHEARGYGEIGEVRKSIELLYAASAEERGARNAVSDRAHTAVAHLRMRDIQSALNLGTAVLTELENVTSGRTLRVLDPIRTVDHPAAEEFRDRFASLDNATHKESA</sequence>
<dbReference type="EMBL" id="JBIRYL010000003">
    <property type="protein sequence ID" value="MFI2231473.1"/>
    <property type="molecule type" value="Genomic_DNA"/>
</dbReference>
<evidence type="ECO:0000313" key="1">
    <source>
        <dbReference type="EMBL" id="MFI2231473.1"/>
    </source>
</evidence>
<proteinExistence type="predicted"/>
<protein>
    <recommendedName>
        <fullName evidence="3">Transcriptional regulator</fullName>
    </recommendedName>
</protein>
<gene>
    <name evidence="1" type="ORF">ACH49Z_16640</name>
</gene>
<evidence type="ECO:0008006" key="3">
    <source>
        <dbReference type="Google" id="ProtNLM"/>
    </source>
</evidence>